<dbReference type="eggNOG" id="COG0455">
    <property type="taxonomic scope" value="Bacteria"/>
</dbReference>
<dbReference type="Gene3D" id="3.40.50.300">
    <property type="entry name" value="P-loop containing nucleotide triphosphate hydrolases"/>
    <property type="match status" value="1"/>
</dbReference>
<keyword evidence="2" id="KW-1185">Reference proteome</keyword>
<accession>A0A0L6JQ65</accession>
<sequence length="273" mass="31029">MDDGRKLDIREQLGKLSPKERIFEELDRASLQENIYGFIPASDCTDTSLLIVNLGVMLAEKGKSVCIFDAKVFYPSIYKLADCDANPKGKGLLQIIKSDKTDVRDAVTNTRYKNLYIMTSSPSDPMEEYFDIREEDVERIIASLKDMFDIVLIDIPNLPPLEFCYVSMKCSNMGFVVWSERIECPQNTSRLMHFMNSIGIGTSKFANIIVNNEAGLNYDLKIIEDMNLRLITRLPFVPSVVDYSLEGKVYVTKSVLMDRRYSKGINILASIIK</sequence>
<reference evidence="2" key="1">
    <citation type="submission" date="2015-07" db="EMBL/GenBank/DDBJ databases">
        <title>Near-Complete Genome Sequence of the Cellulolytic Bacterium Bacteroides (Pseudobacteroides) cellulosolvens ATCC 35603.</title>
        <authorList>
            <person name="Dassa B."/>
            <person name="Utturkar S.M."/>
            <person name="Klingeman D.M."/>
            <person name="Hurt R.A."/>
            <person name="Keller M."/>
            <person name="Xu J."/>
            <person name="Reddy Y.H.K."/>
            <person name="Borovok I."/>
            <person name="Grinberg I.R."/>
            <person name="Lamed R."/>
            <person name="Zhivin O."/>
            <person name="Bayer E.A."/>
            <person name="Brown S.D."/>
        </authorList>
    </citation>
    <scope>NUCLEOTIDE SEQUENCE [LARGE SCALE GENOMIC DNA]</scope>
    <source>
        <strain evidence="2">DSM 2933</strain>
    </source>
</reference>
<dbReference type="EMBL" id="LGTC01000001">
    <property type="protein sequence ID" value="KNY27512.1"/>
    <property type="molecule type" value="Genomic_DNA"/>
</dbReference>
<gene>
    <name evidence="1" type="ORF">Bccel_2783</name>
</gene>
<dbReference type="RefSeq" id="WP_036944562.1">
    <property type="nucleotide sequence ID" value="NZ_JQKC01000032.1"/>
</dbReference>
<dbReference type="Proteomes" id="UP000036923">
    <property type="component" value="Unassembled WGS sequence"/>
</dbReference>
<proteinExistence type="predicted"/>
<name>A0A0L6JQ65_9FIRM</name>
<evidence type="ECO:0000313" key="1">
    <source>
        <dbReference type="EMBL" id="KNY27512.1"/>
    </source>
</evidence>
<dbReference type="OrthoDB" id="2080511at2"/>
<comment type="caution">
    <text evidence="1">The sequence shown here is derived from an EMBL/GenBank/DDBJ whole genome shotgun (WGS) entry which is preliminary data.</text>
</comment>
<dbReference type="STRING" id="398512.Bccel_2783"/>
<organism evidence="1 2">
    <name type="scientific">Pseudobacteroides cellulosolvens ATCC 35603 = DSM 2933</name>
    <dbReference type="NCBI Taxonomy" id="398512"/>
    <lineage>
        <taxon>Bacteria</taxon>
        <taxon>Bacillati</taxon>
        <taxon>Bacillota</taxon>
        <taxon>Clostridia</taxon>
        <taxon>Eubacteriales</taxon>
        <taxon>Oscillospiraceae</taxon>
        <taxon>Pseudobacteroides</taxon>
    </lineage>
</organism>
<dbReference type="SUPFAM" id="SSF52540">
    <property type="entry name" value="P-loop containing nucleoside triphosphate hydrolases"/>
    <property type="match status" value="1"/>
</dbReference>
<dbReference type="AlphaFoldDB" id="A0A0L6JQ65"/>
<dbReference type="InterPro" id="IPR027417">
    <property type="entry name" value="P-loop_NTPase"/>
</dbReference>
<evidence type="ECO:0000313" key="2">
    <source>
        <dbReference type="Proteomes" id="UP000036923"/>
    </source>
</evidence>
<protein>
    <submittedName>
        <fullName evidence="1">AAA domain containing protein</fullName>
    </submittedName>
</protein>